<reference evidence="1 2" key="1">
    <citation type="submission" date="2016-10" db="EMBL/GenBank/DDBJ databases">
        <title>Comparative genome analysis of multiple Pseudomonas spp. focuses on biocontrol and plant growth promoting traits.</title>
        <authorList>
            <person name="Tao X.-Y."/>
            <person name="Taylor C.G."/>
        </authorList>
    </citation>
    <scope>NUCLEOTIDE SEQUENCE [LARGE SCALE GENOMIC DNA]</scope>
    <source>
        <strain evidence="1 2">36C6</strain>
    </source>
</reference>
<dbReference type="SUPFAM" id="SSF52242">
    <property type="entry name" value="Cobalamin (vitamin B12)-binding domain"/>
    <property type="match status" value="1"/>
</dbReference>
<dbReference type="InterPro" id="IPR036724">
    <property type="entry name" value="Cobalamin-bd_sf"/>
</dbReference>
<evidence type="ECO:0008006" key="3">
    <source>
        <dbReference type="Google" id="ProtNLM"/>
    </source>
</evidence>
<protein>
    <recommendedName>
        <fullName evidence="3">Methylaspartate mutase</fullName>
    </recommendedName>
</protein>
<organism evidence="1 2">
    <name type="scientific">Pseudomonas frederiksbergensis</name>
    <dbReference type="NCBI Taxonomy" id="104087"/>
    <lineage>
        <taxon>Bacteria</taxon>
        <taxon>Pseudomonadati</taxon>
        <taxon>Pseudomonadota</taxon>
        <taxon>Gammaproteobacteria</taxon>
        <taxon>Pseudomonadales</taxon>
        <taxon>Pseudomonadaceae</taxon>
        <taxon>Pseudomonas</taxon>
    </lineage>
</organism>
<dbReference type="GO" id="GO:0031419">
    <property type="term" value="F:cobalamin binding"/>
    <property type="evidence" value="ECO:0007669"/>
    <property type="project" value="InterPro"/>
</dbReference>
<comment type="caution">
    <text evidence="1">The sequence shown here is derived from an EMBL/GenBank/DDBJ whole genome shotgun (WGS) entry which is preliminary data.</text>
</comment>
<dbReference type="AlphaFoldDB" id="A0A423HVW2"/>
<dbReference type="Proteomes" id="UP000284002">
    <property type="component" value="Unassembled WGS sequence"/>
</dbReference>
<sequence length="147" mass="16180">MLLTNVSSDSHTWNLVFMQLLLEYMGHEVFNLGACCPDELIIDRCEAEHFDLLVVSTVNGHGNIDGERLIRKLRARQDMAQPMAVIGGKLGIHGEADSSHLQRLLDAGFTAVFNAASSILQFEAFVKKISHRASPIPALPWAVEVAI</sequence>
<dbReference type="EMBL" id="MOBM01000011">
    <property type="protein sequence ID" value="RON17370.1"/>
    <property type="molecule type" value="Genomic_DNA"/>
</dbReference>
<proteinExistence type="predicted"/>
<name>A0A423HVW2_9PSED</name>
<accession>A0A423HVW2</accession>
<gene>
    <name evidence="1" type="ORF">BK662_07300</name>
</gene>
<dbReference type="Gene3D" id="3.40.50.280">
    <property type="entry name" value="Cobalamin-binding domain"/>
    <property type="match status" value="1"/>
</dbReference>
<evidence type="ECO:0000313" key="2">
    <source>
        <dbReference type="Proteomes" id="UP000284002"/>
    </source>
</evidence>
<evidence type="ECO:0000313" key="1">
    <source>
        <dbReference type="EMBL" id="RON17370.1"/>
    </source>
</evidence>
<dbReference type="GO" id="GO:0046872">
    <property type="term" value="F:metal ion binding"/>
    <property type="evidence" value="ECO:0007669"/>
    <property type="project" value="InterPro"/>
</dbReference>